<gene>
    <name evidence="1" type="ORF">TeGR_g5929</name>
</gene>
<organism evidence="1 2">
    <name type="scientific">Tetraparma gracilis</name>
    <dbReference type="NCBI Taxonomy" id="2962635"/>
    <lineage>
        <taxon>Eukaryota</taxon>
        <taxon>Sar</taxon>
        <taxon>Stramenopiles</taxon>
        <taxon>Ochrophyta</taxon>
        <taxon>Bolidophyceae</taxon>
        <taxon>Parmales</taxon>
        <taxon>Triparmaceae</taxon>
        <taxon>Tetraparma</taxon>
    </lineage>
</organism>
<feature type="non-terminal residue" evidence="1">
    <location>
        <position position="1"/>
    </location>
</feature>
<dbReference type="Gene3D" id="1.25.50.20">
    <property type="match status" value="1"/>
</dbReference>
<accession>A0ABQ6N4I4</accession>
<dbReference type="Proteomes" id="UP001165060">
    <property type="component" value="Unassembled WGS sequence"/>
</dbReference>
<sequence>YLQDHFAELKALVGKASASLFDAVIVFSCGGFASLEKAAEIEAFFAANPMPQNKRKVEQTLEGIRTNAGFLKRVQAQLAEDRSWVVL</sequence>
<keyword evidence="2" id="KW-1185">Reference proteome</keyword>
<evidence type="ECO:0000313" key="2">
    <source>
        <dbReference type="Proteomes" id="UP001165060"/>
    </source>
</evidence>
<comment type="caution">
    <text evidence="1">The sequence shown here is derived from an EMBL/GenBank/DDBJ whole genome shotgun (WGS) entry which is preliminary data.</text>
</comment>
<protein>
    <submittedName>
        <fullName evidence="1">Uncharacterized protein</fullName>
    </submittedName>
</protein>
<evidence type="ECO:0000313" key="1">
    <source>
        <dbReference type="EMBL" id="GMI39652.1"/>
    </source>
</evidence>
<name>A0ABQ6N4I4_9STRA</name>
<proteinExistence type="predicted"/>
<dbReference type="EMBL" id="BRYB01000885">
    <property type="protein sequence ID" value="GMI39652.1"/>
    <property type="molecule type" value="Genomic_DNA"/>
</dbReference>
<reference evidence="1 2" key="1">
    <citation type="journal article" date="2023" name="Commun. Biol.">
        <title>Genome analysis of Parmales, the sister group of diatoms, reveals the evolutionary specialization of diatoms from phago-mixotrophs to photoautotrophs.</title>
        <authorList>
            <person name="Ban H."/>
            <person name="Sato S."/>
            <person name="Yoshikawa S."/>
            <person name="Yamada K."/>
            <person name="Nakamura Y."/>
            <person name="Ichinomiya M."/>
            <person name="Sato N."/>
            <person name="Blanc-Mathieu R."/>
            <person name="Endo H."/>
            <person name="Kuwata A."/>
            <person name="Ogata H."/>
        </authorList>
    </citation>
    <scope>NUCLEOTIDE SEQUENCE [LARGE SCALE GENOMIC DNA]</scope>
</reference>